<dbReference type="EMBL" id="JAWRVE010000053">
    <property type="protein sequence ID" value="KAL1866840.1"/>
    <property type="molecule type" value="Genomic_DNA"/>
</dbReference>
<keyword evidence="2" id="KW-0479">Metal-binding</keyword>
<dbReference type="PRINTS" id="PR00458">
    <property type="entry name" value="PEROXIDASE"/>
</dbReference>
<evidence type="ECO:0000256" key="2">
    <source>
        <dbReference type="ARBA" id="ARBA00022617"/>
    </source>
</evidence>
<dbReference type="PROSITE" id="PS50873">
    <property type="entry name" value="PEROXIDASE_4"/>
    <property type="match status" value="1"/>
</dbReference>
<proteinExistence type="inferred from homology"/>
<evidence type="ECO:0000313" key="8">
    <source>
        <dbReference type="Proteomes" id="UP001583177"/>
    </source>
</evidence>
<dbReference type="Proteomes" id="UP001583177">
    <property type="component" value="Unassembled WGS sequence"/>
</dbReference>
<accession>A0ABR3WTB4</accession>
<protein>
    <recommendedName>
        <fullName evidence="5">Peroxidase</fullName>
        <ecNumber evidence="5">1.11.1.-</ecNumber>
    </recommendedName>
</protein>
<dbReference type="InterPro" id="IPR002016">
    <property type="entry name" value="Haem_peroxidase"/>
</dbReference>
<dbReference type="InterPro" id="IPR044831">
    <property type="entry name" value="Ccp1-like"/>
</dbReference>
<evidence type="ECO:0000256" key="1">
    <source>
        <dbReference type="ARBA" id="ARBA00022559"/>
    </source>
</evidence>
<keyword evidence="2" id="KW-0349">Heme</keyword>
<dbReference type="EC" id="1.11.1.-" evidence="5"/>
<keyword evidence="2" id="KW-0408">Iron</keyword>
<gene>
    <name evidence="7" type="ORF">Daus18300_006543</name>
</gene>
<evidence type="ECO:0000256" key="3">
    <source>
        <dbReference type="ARBA" id="ARBA00023002"/>
    </source>
</evidence>
<dbReference type="Gene3D" id="1.10.520.10">
    <property type="match status" value="1"/>
</dbReference>
<dbReference type="Gene3D" id="1.10.420.10">
    <property type="entry name" value="Peroxidase, domain 2"/>
    <property type="match status" value="1"/>
</dbReference>
<feature type="domain" description="Plant heme peroxidase family profile" evidence="6">
    <location>
        <begin position="60"/>
        <end position="354"/>
    </location>
</feature>
<dbReference type="PANTHER" id="PTHR31356">
    <property type="entry name" value="THYLAKOID LUMENAL 29 KDA PROTEIN, CHLOROPLASTIC-RELATED"/>
    <property type="match status" value="1"/>
</dbReference>
<keyword evidence="3 5" id="KW-0560">Oxidoreductase</keyword>
<comment type="similarity">
    <text evidence="4">Belongs to the peroxidase family.</text>
</comment>
<evidence type="ECO:0000313" key="7">
    <source>
        <dbReference type="EMBL" id="KAL1866840.1"/>
    </source>
</evidence>
<organism evidence="7 8">
    <name type="scientific">Diaporthe australafricana</name>
    <dbReference type="NCBI Taxonomy" id="127596"/>
    <lineage>
        <taxon>Eukaryota</taxon>
        <taxon>Fungi</taxon>
        <taxon>Dikarya</taxon>
        <taxon>Ascomycota</taxon>
        <taxon>Pezizomycotina</taxon>
        <taxon>Sordariomycetes</taxon>
        <taxon>Sordariomycetidae</taxon>
        <taxon>Diaporthales</taxon>
        <taxon>Diaporthaceae</taxon>
        <taxon>Diaporthe</taxon>
    </lineage>
</organism>
<keyword evidence="1 5" id="KW-0575">Peroxidase</keyword>
<dbReference type="Pfam" id="PF00141">
    <property type="entry name" value="peroxidase"/>
    <property type="match status" value="1"/>
</dbReference>
<keyword evidence="8" id="KW-1185">Reference proteome</keyword>
<name>A0ABR3WTB4_9PEZI</name>
<evidence type="ECO:0000259" key="6">
    <source>
        <dbReference type="PROSITE" id="PS50873"/>
    </source>
</evidence>
<sequence length="538" mass="55908">MRHPKDLIAILIISPAILLHTSLAALYYPSPQASFLEHILVDNWGAYASNFSSAITPCGNYVTEVGEPAANSGRTTAAQWMRVAFHDFVTADVAAGTGGVDASIGFETARGENSGSAFNDSFTFWAPFVNDAVSMADLVAIGTVMSMGLCGGHKGPYRPGRIDALRADPTTGVPAPETDLEETLGFFERAGFNQADSIGLTACGHTMGSVHHGGFPDVVPESAVTPNNTNGGSNFDTTRAAFDTNVVHEYVDWTGNRGGPLVTTDNATTRSDLRLYESDANATMRSLYDAGNDGFAGTCVDLMGRMIHTVPAGVSLGSPVEPMQVKPVNVTFDLGGRGQLEISGRIRVLTSAGDPAPPIQVSLVADDTDYGLTTLEPEPEAGSSVYGNTTYYSFLFPALAPEKAYTALKVGWDGASPSPPSSSFPLQNGIFVVPSRTAVQGTKVNVTVAARPGRQLSSPAVEAVISVPNRQQGTLAPRVTKHTVGLVDAGAATVSGYQLWEGSVDLGTPSTGAVGVSVGGEGGVVVDVLYLSAGAAGW</sequence>
<comment type="caution">
    <text evidence="7">The sequence shown here is derived from an EMBL/GenBank/DDBJ whole genome shotgun (WGS) entry which is preliminary data.</text>
</comment>
<evidence type="ECO:0000256" key="5">
    <source>
        <dbReference type="RuleBase" id="RU363051"/>
    </source>
</evidence>
<dbReference type="PANTHER" id="PTHR31356:SF53">
    <property type="entry name" value="HEME PEROXIDASE"/>
    <property type="match status" value="1"/>
</dbReference>
<dbReference type="InterPro" id="IPR010255">
    <property type="entry name" value="Haem_peroxidase_sf"/>
</dbReference>
<reference evidence="7 8" key="1">
    <citation type="journal article" date="2024" name="IMA Fungus">
        <title>IMA Genome - F19 : A genome assembly and annotation guide to empower mycologists, including annotated draft genome sequences of Ceratocystis pirilliformis, Diaporthe australafricana, Fusarium ophioides, Paecilomyces lecythidis, and Sporothrix stenoceras.</title>
        <authorList>
            <person name="Aylward J."/>
            <person name="Wilson A.M."/>
            <person name="Visagie C.M."/>
            <person name="Spraker J."/>
            <person name="Barnes I."/>
            <person name="Buitendag C."/>
            <person name="Ceriani C."/>
            <person name="Del Mar Angel L."/>
            <person name="du Plessis D."/>
            <person name="Fuchs T."/>
            <person name="Gasser K."/>
            <person name="Kramer D."/>
            <person name="Li W."/>
            <person name="Munsamy K."/>
            <person name="Piso A."/>
            <person name="Price J.L."/>
            <person name="Sonnekus B."/>
            <person name="Thomas C."/>
            <person name="van der Nest A."/>
            <person name="van Dijk A."/>
            <person name="van Heerden A."/>
            <person name="van Vuuren N."/>
            <person name="Yilmaz N."/>
            <person name="Duong T.A."/>
            <person name="van der Merwe N.A."/>
            <person name="Wingfield M.J."/>
            <person name="Wingfield B.D."/>
        </authorList>
    </citation>
    <scope>NUCLEOTIDE SEQUENCE [LARGE SCALE GENOMIC DNA]</scope>
    <source>
        <strain evidence="7 8">CMW 18300</strain>
    </source>
</reference>
<evidence type="ECO:0000256" key="4">
    <source>
        <dbReference type="RuleBase" id="RU004241"/>
    </source>
</evidence>
<dbReference type="SUPFAM" id="SSF48113">
    <property type="entry name" value="Heme-dependent peroxidases"/>
    <property type="match status" value="1"/>
</dbReference>